<gene>
    <name evidence="4" type="ORF">ATE48_19035</name>
</gene>
<proteinExistence type="predicted"/>
<dbReference type="PROSITE" id="PS50005">
    <property type="entry name" value="TPR"/>
    <property type="match status" value="1"/>
</dbReference>
<dbReference type="RefSeq" id="WP_066774362.1">
    <property type="nucleotide sequence ID" value="NZ_CP013244.1"/>
</dbReference>
<evidence type="ECO:0000313" key="4">
    <source>
        <dbReference type="EMBL" id="ANP47842.1"/>
    </source>
</evidence>
<evidence type="ECO:0000256" key="2">
    <source>
        <dbReference type="ARBA" id="ARBA00022803"/>
    </source>
</evidence>
<dbReference type="Pfam" id="PF13759">
    <property type="entry name" value="2OG-FeII_Oxy_5"/>
    <property type="match status" value="1"/>
</dbReference>
<keyword evidence="2 3" id="KW-0802">TPR repeat</keyword>
<keyword evidence="5" id="KW-1185">Reference proteome</keyword>
<evidence type="ECO:0000313" key="5">
    <source>
        <dbReference type="Proteomes" id="UP000092498"/>
    </source>
</evidence>
<protein>
    <submittedName>
        <fullName evidence="4">Uncharacterized protein</fullName>
    </submittedName>
</protein>
<dbReference type="SMART" id="SM00028">
    <property type="entry name" value="TPR"/>
    <property type="match status" value="6"/>
</dbReference>
<dbReference type="PANTHER" id="PTHR45586">
    <property type="entry name" value="TPR REPEAT-CONTAINING PROTEIN PA4667"/>
    <property type="match status" value="1"/>
</dbReference>
<accession>A0A1B1AMP4</accession>
<dbReference type="STRING" id="1759059.ATE48_19035"/>
<dbReference type="Gene3D" id="1.25.40.10">
    <property type="entry name" value="Tetratricopeptide repeat domain"/>
    <property type="match status" value="2"/>
</dbReference>
<evidence type="ECO:0000256" key="1">
    <source>
        <dbReference type="ARBA" id="ARBA00022737"/>
    </source>
</evidence>
<keyword evidence="1" id="KW-0677">Repeat</keyword>
<dbReference type="AlphaFoldDB" id="A0A1B1AMP4"/>
<evidence type="ECO:0000256" key="3">
    <source>
        <dbReference type="PROSITE-ProRule" id="PRU00339"/>
    </source>
</evidence>
<dbReference type="Proteomes" id="UP000092498">
    <property type="component" value="Chromosome"/>
</dbReference>
<organism evidence="4 5">
    <name type="scientific">Candidatus Viadribacter manganicus</name>
    <dbReference type="NCBI Taxonomy" id="1759059"/>
    <lineage>
        <taxon>Bacteria</taxon>
        <taxon>Pseudomonadati</taxon>
        <taxon>Pseudomonadota</taxon>
        <taxon>Alphaproteobacteria</taxon>
        <taxon>Hyphomonadales</taxon>
        <taxon>Hyphomonadaceae</taxon>
        <taxon>Candidatus Viadribacter</taxon>
    </lineage>
</organism>
<reference evidence="4 5" key="1">
    <citation type="submission" date="2015-11" db="EMBL/GenBank/DDBJ databases">
        <title>Whole-Genome Sequence of Candidatus Oderbacter manganicum from the National Park Lower Oder Valley, Germany.</title>
        <authorList>
            <person name="Braun B."/>
            <person name="Liere K."/>
            <person name="Szewzyk U."/>
        </authorList>
    </citation>
    <scope>NUCLEOTIDE SEQUENCE [LARGE SCALE GENOMIC DNA]</scope>
    <source>
        <strain evidence="4 5">OTSz_A_272</strain>
    </source>
</reference>
<dbReference type="KEGG" id="cbot:ATE48_19035"/>
<dbReference type="Pfam" id="PF13432">
    <property type="entry name" value="TPR_16"/>
    <property type="match status" value="2"/>
</dbReference>
<dbReference type="InterPro" id="IPR019734">
    <property type="entry name" value="TPR_rpt"/>
</dbReference>
<dbReference type="InterPro" id="IPR051012">
    <property type="entry name" value="CellSynth/LPSAsmb/PSIAsmb"/>
</dbReference>
<name>A0A1B1AMP4_9PROT</name>
<sequence length="599" mass="66331">MKGTLEADAFVNAARELLNQNDAVGAERILAPVIHQFKADAPVQHLMGQIKKAQGQLPEAERYFRAAIAHDLRSGQYYNELGVVLQSRGAYEDAIKIFRAASALAPGLLMVRVSIVRCLMSLGDLNEAEREAREYIAIAPGPESWTLLGTVQRAQERHQDALTTAETALKYGPSLRGLRYNHATALEKVGRNTEALAIFEKLARQEIDTPDLALHLARALYAEGRKKDAEDIAEHGVRLWPNVTTLQSTLSRIKSLAGQAEKSVAANEAAILARPNDLGLRLACADSLHRGGHNTKALAVLDEALRLAPDTPALLTAMGVVLDELDRPFDGLRVLRRAAEVAPSRAAQRNLLSTLLRAGQPEEVLRIVNELRVEQPHEQYLIACATTAMRMLEHPEYRVWCDYDRFVRTYEIPPPQGFFTTEAFNAGLAVMLRAQHKTNAHPLDQYIPNGSQTGRSLLTLDEPVIKHFLAAMDVAVRDYAGRLAENDPVGVRRGKHSRYAGLWSVRLTDGGYQPNHVHDRGWISSAYFVSIMPGERPKDPRAGWLKFGEPNRPPANCGPEKFVEPHSGMLVLFPSYMWHGTVPFEGAERLSMAFDLTPS</sequence>
<dbReference type="EMBL" id="CP013244">
    <property type="protein sequence ID" value="ANP47842.1"/>
    <property type="molecule type" value="Genomic_DNA"/>
</dbReference>
<dbReference type="OrthoDB" id="9783136at2"/>
<dbReference type="InterPro" id="IPR012668">
    <property type="entry name" value="CHP02466"/>
</dbReference>
<feature type="repeat" description="TPR" evidence="3">
    <location>
        <begin position="75"/>
        <end position="108"/>
    </location>
</feature>
<dbReference type="InterPro" id="IPR011990">
    <property type="entry name" value="TPR-like_helical_dom_sf"/>
</dbReference>
<dbReference type="Gene3D" id="2.60.120.620">
    <property type="entry name" value="q2cbj1_9rhob like domain"/>
    <property type="match status" value="1"/>
</dbReference>
<dbReference type="PANTHER" id="PTHR45586:SF1">
    <property type="entry name" value="LIPOPOLYSACCHARIDE ASSEMBLY PROTEIN B"/>
    <property type="match status" value="1"/>
</dbReference>
<dbReference type="SUPFAM" id="SSF48452">
    <property type="entry name" value="TPR-like"/>
    <property type="match status" value="2"/>
</dbReference>
<dbReference type="InParanoid" id="A0A1B1AMP4"/>